<dbReference type="FunFam" id="1.10.10.200:FF:000002">
    <property type="entry name" value="Probable transcriptional regulatory protein CLM62_37755"/>
    <property type="match status" value="1"/>
</dbReference>
<keyword evidence="5 6" id="KW-0804">Transcription</keyword>
<dbReference type="InterPro" id="IPR017856">
    <property type="entry name" value="Integrase-like_N"/>
</dbReference>
<feature type="domain" description="TACO1/YebC-like second and third" evidence="7">
    <location>
        <begin position="82"/>
        <end position="237"/>
    </location>
</feature>
<protein>
    <recommendedName>
        <fullName evidence="6">Probable transcriptional regulatory protein BRCON_0575</fullName>
    </recommendedName>
</protein>
<keyword evidence="3 6" id="KW-0805">Transcription regulation</keyword>
<comment type="subcellular location">
    <subcellularLocation>
        <location evidence="6">Cytoplasm</location>
    </subcellularLocation>
</comment>
<evidence type="ECO:0000259" key="8">
    <source>
        <dbReference type="Pfam" id="PF20772"/>
    </source>
</evidence>
<evidence type="ECO:0000256" key="1">
    <source>
        <dbReference type="ARBA" id="ARBA00008724"/>
    </source>
</evidence>
<dbReference type="Proteomes" id="UP000262583">
    <property type="component" value="Chromosome"/>
</dbReference>
<evidence type="ECO:0000256" key="6">
    <source>
        <dbReference type="HAMAP-Rule" id="MF_00693"/>
    </source>
</evidence>
<dbReference type="SUPFAM" id="SSF75625">
    <property type="entry name" value="YebC-like"/>
    <property type="match status" value="1"/>
</dbReference>
<evidence type="ECO:0000256" key="2">
    <source>
        <dbReference type="ARBA" id="ARBA00022490"/>
    </source>
</evidence>
<dbReference type="InterPro" id="IPR049083">
    <property type="entry name" value="TACO1_YebC_N"/>
</dbReference>
<gene>
    <name evidence="9" type="ORF">BRCON_0575</name>
</gene>
<evidence type="ECO:0000313" key="10">
    <source>
        <dbReference type="Proteomes" id="UP000262583"/>
    </source>
</evidence>
<dbReference type="EMBL" id="CP030759">
    <property type="protein sequence ID" value="AXA35352.1"/>
    <property type="molecule type" value="Genomic_DNA"/>
</dbReference>
<dbReference type="PANTHER" id="PTHR12532">
    <property type="entry name" value="TRANSLATIONAL ACTIVATOR OF CYTOCHROME C OXIDASE 1"/>
    <property type="match status" value="1"/>
</dbReference>
<dbReference type="GO" id="GO:0005829">
    <property type="term" value="C:cytosol"/>
    <property type="evidence" value="ECO:0007669"/>
    <property type="project" value="TreeGrafter"/>
</dbReference>
<dbReference type="Pfam" id="PF20772">
    <property type="entry name" value="TACO1_YebC_N"/>
    <property type="match status" value="1"/>
</dbReference>
<dbReference type="InterPro" id="IPR002876">
    <property type="entry name" value="Transcrip_reg_TACO1-like"/>
</dbReference>
<dbReference type="InterPro" id="IPR048300">
    <property type="entry name" value="TACO1_YebC-like_2nd/3rd_dom"/>
</dbReference>
<dbReference type="NCBIfam" id="NF009044">
    <property type="entry name" value="PRK12378.1"/>
    <property type="match status" value="1"/>
</dbReference>
<dbReference type="PANTHER" id="PTHR12532:SF6">
    <property type="entry name" value="TRANSCRIPTIONAL REGULATORY PROTEIN YEBC-RELATED"/>
    <property type="match status" value="1"/>
</dbReference>
<dbReference type="InterPro" id="IPR026564">
    <property type="entry name" value="Transcrip_reg_TACO1-like_dom3"/>
</dbReference>
<organism evidence="9 10">
    <name type="scientific">Sumerlaea chitinivorans</name>
    <dbReference type="NCBI Taxonomy" id="2250252"/>
    <lineage>
        <taxon>Bacteria</taxon>
        <taxon>Candidatus Sumerlaeota</taxon>
        <taxon>Candidatus Sumerlaeia</taxon>
        <taxon>Candidatus Sumerlaeales</taxon>
        <taxon>Candidatus Sumerlaeaceae</taxon>
        <taxon>Candidatus Sumerlaea</taxon>
    </lineage>
</organism>
<evidence type="ECO:0000259" key="7">
    <source>
        <dbReference type="Pfam" id="PF01709"/>
    </source>
</evidence>
<keyword evidence="4 6" id="KW-0238">DNA-binding</keyword>
<evidence type="ECO:0000256" key="5">
    <source>
        <dbReference type="ARBA" id="ARBA00023163"/>
    </source>
</evidence>
<sequence length="250" mass="27193">MSGHSKWHSIKHKKAAQDAKRGKIFTRIIREITIAAKLGGGDPEANPRLRTAIAAAKDVNMPMKNIENAIKRGTGEIEGASYEEVVYEGYGPGGVAILVEATTDNRNRTTAEIRHLFSKYNGSLGAVGCVSYLFSKKGSITVKGENVDEDKLLEAALEAGAEDVKSDDGNFSVLTAPNDVQSVRERLESAGFVVERAEVLQIPSTTKRVEGRDAETLLKLLDALEDHDDVQSVSSNFEMSDELIEQFQGQ</sequence>
<dbReference type="InterPro" id="IPR029072">
    <property type="entry name" value="YebC-like"/>
</dbReference>
<evidence type="ECO:0000256" key="4">
    <source>
        <dbReference type="ARBA" id="ARBA00023125"/>
    </source>
</evidence>
<proteinExistence type="inferred from homology"/>
<name>A0A2Z4Y3P4_SUMC1</name>
<dbReference type="Gene3D" id="3.30.70.980">
    <property type="match status" value="2"/>
</dbReference>
<dbReference type="GO" id="GO:0006355">
    <property type="term" value="P:regulation of DNA-templated transcription"/>
    <property type="evidence" value="ECO:0007669"/>
    <property type="project" value="UniProtKB-UniRule"/>
</dbReference>
<dbReference type="NCBIfam" id="NF001030">
    <property type="entry name" value="PRK00110.1"/>
    <property type="match status" value="1"/>
</dbReference>
<accession>A0A2Z4Y3P4</accession>
<dbReference type="GO" id="GO:0003677">
    <property type="term" value="F:DNA binding"/>
    <property type="evidence" value="ECO:0007669"/>
    <property type="project" value="UniProtKB-UniRule"/>
</dbReference>
<dbReference type="KEGG" id="schv:BRCON_0575"/>
<dbReference type="HAMAP" id="MF_00693">
    <property type="entry name" value="Transcrip_reg_TACO1"/>
    <property type="match status" value="1"/>
</dbReference>
<comment type="similarity">
    <text evidence="1 6">Belongs to the TACO1 family.</text>
</comment>
<dbReference type="AlphaFoldDB" id="A0A2Z4Y3P4"/>
<evidence type="ECO:0000256" key="3">
    <source>
        <dbReference type="ARBA" id="ARBA00023015"/>
    </source>
</evidence>
<reference evidence="9 10" key="1">
    <citation type="submission" date="2018-05" db="EMBL/GenBank/DDBJ databases">
        <title>A metagenomic window into the 2 km-deep terrestrial subsurface aquifer revealed taxonomically and functionally diverse microbial community comprising novel uncultured bacterial lineages.</title>
        <authorList>
            <person name="Kadnikov V.V."/>
            <person name="Mardanov A.V."/>
            <person name="Beletsky A.V."/>
            <person name="Banks D."/>
            <person name="Pimenov N.V."/>
            <person name="Frank Y.A."/>
            <person name="Karnachuk O.V."/>
            <person name="Ravin N.V."/>
        </authorList>
    </citation>
    <scope>NUCLEOTIDE SEQUENCE [LARGE SCALE GENOMIC DNA]</scope>
    <source>
        <strain evidence="9">BY</strain>
    </source>
</reference>
<dbReference type="NCBIfam" id="TIGR01033">
    <property type="entry name" value="YebC/PmpR family DNA-binding transcriptional regulator"/>
    <property type="match status" value="1"/>
</dbReference>
<dbReference type="Gene3D" id="1.10.10.200">
    <property type="match status" value="1"/>
</dbReference>
<feature type="domain" description="TACO1/YebC-like N-terminal" evidence="8">
    <location>
        <begin position="5"/>
        <end position="76"/>
    </location>
</feature>
<dbReference type="Pfam" id="PF01709">
    <property type="entry name" value="Transcrip_reg"/>
    <property type="match status" value="1"/>
</dbReference>
<evidence type="ECO:0000313" key="9">
    <source>
        <dbReference type="EMBL" id="AXA35352.1"/>
    </source>
</evidence>
<dbReference type="FunFam" id="3.30.70.980:FF:000002">
    <property type="entry name" value="Probable transcriptional regulatory protein YebC"/>
    <property type="match status" value="1"/>
</dbReference>
<keyword evidence="2 6" id="KW-0963">Cytoplasm</keyword>